<name>A0AAV7UGD2_PLEWA</name>
<accession>A0AAV7UGD2</accession>
<evidence type="ECO:0000313" key="3">
    <source>
        <dbReference type="Proteomes" id="UP001066276"/>
    </source>
</evidence>
<comment type="caution">
    <text evidence="2">The sequence shown here is derived from an EMBL/GenBank/DDBJ whole genome shotgun (WGS) entry which is preliminary data.</text>
</comment>
<proteinExistence type="predicted"/>
<sequence>MAPAVWGSVPFYFPSLTVRTPYKGVYSRCRLANKLTGKRYSAFGTRVFRVRRVYVIAKLKVLHAGRSHFFQSPEAVWDWLERSEGTGTLEYPHREGSGRHRGAVEVLTTARRNNRRHCTDCGGRVIARPDGTLILDRRRQEREEAKLLVQSVTSEASSRSRSPCGTERLSPETDNAGT</sequence>
<organism evidence="2 3">
    <name type="scientific">Pleurodeles waltl</name>
    <name type="common">Iberian ribbed newt</name>
    <dbReference type="NCBI Taxonomy" id="8319"/>
    <lineage>
        <taxon>Eukaryota</taxon>
        <taxon>Metazoa</taxon>
        <taxon>Chordata</taxon>
        <taxon>Craniata</taxon>
        <taxon>Vertebrata</taxon>
        <taxon>Euteleostomi</taxon>
        <taxon>Amphibia</taxon>
        <taxon>Batrachia</taxon>
        <taxon>Caudata</taxon>
        <taxon>Salamandroidea</taxon>
        <taxon>Salamandridae</taxon>
        <taxon>Pleurodelinae</taxon>
        <taxon>Pleurodeles</taxon>
    </lineage>
</organism>
<dbReference type="Proteomes" id="UP001066276">
    <property type="component" value="Chromosome 3_1"/>
</dbReference>
<evidence type="ECO:0000256" key="1">
    <source>
        <dbReference type="SAM" id="MobiDB-lite"/>
    </source>
</evidence>
<dbReference type="AlphaFoldDB" id="A0AAV7UGD2"/>
<keyword evidence="3" id="KW-1185">Reference proteome</keyword>
<evidence type="ECO:0000313" key="2">
    <source>
        <dbReference type="EMBL" id="KAJ1187484.1"/>
    </source>
</evidence>
<gene>
    <name evidence="2" type="ORF">NDU88_004260</name>
</gene>
<dbReference type="EMBL" id="JANPWB010000005">
    <property type="protein sequence ID" value="KAJ1187484.1"/>
    <property type="molecule type" value="Genomic_DNA"/>
</dbReference>
<feature type="region of interest" description="Disordered" evidence="1">
    <location>
        <begin position="148"/>
        <end position="178"/>
    </location>
</feature>
<protein>
    <submittedName>
        <fullName evidence="2">Uncharacterized protein</fullName>
    </submittedName>
</protein>
<reference evidence="2" key="1">
    <citation type="journal article" date="2022" name="bioRxiv">
        <title>Sequencing and chromosome-scale assembly of the giantPleurodeles waltlgenome.</title>
        <authorList>
            <person name="Brown T."/>
            <person name="Elewa A."/>
            <person name="Iarovenko S."/>
            <person name="Subramanian E."/>
            <person name="Araus A.J."/>
            <person name="Petzold A."/>
            <person name="Susuki M."/>
            <person name="Suzuki K.-i.T."/>
            <person name="Hayashi T."/>
            <person name="Toyoda A."/>
            <person name="Oliveira C."/>
            <person name="Osipova E."/>
            <person name="Leigh N.D."/>
            <person name="Simon A."/>
            <person name="Yun M.H."/>
        </authorList>
    </citation>
    <scope>NUCLEOTIDE SEQUENCE</scope>
    <source>
        <strain evidence="2">20211129_DDA</strain>
        <tissue evidence="2">Liver</tissue>
    </source>
</reference>